<dbReference type="InterPro" id="IPR015421">
    <property type="entry name" value="PyrdxlP-dep_Trfase_major"/>
</dbReference>
<proteinExistence type="inferred from homology"/>
<comment type="caution">
    <text evidence="9">The sequence shown here is derived from an EMBL/GenBank/DDBJ whole genome shotgun (WGS) entry which is preliminary data.</text>
</comment>
<comment type="catalytic activity">
    <reaction evidence="7">
        <text>an S-substituted L-cysteine + H2O = a thiol + pyruvate + NH4(+)</text>
        <dbReference type="Rhea" id="RHEA:18121"/>
        <dbReference type="ChEBI" id="CHEBI:15361"/>
        <dbReference type="ChEBI" id="CHEBI:15377"/>
        <dbReference type="ChEBI" id="CHEBI:28938"/>
        <dbReference type="ChEBI" id="CHEBI:29256"/>
        <dbReference type="ChEBI" id="CHEBI:58717"/>
        <dbReference type="EC" id="4.4.1.13"/>
    </reaction>
</comment>
<evidence type="ECO:0000256" key="3">
    <source>
        <dbReference type="ARBA" id="ARBA00022898"/>
    </source>
</evidence>
<evidence type="ECO:0000256" key="6">
    <source>
        <dbReference type="ARBA" id="ARBA00047517"/>
    </source>
</evidence>
<dbReference type="PIRSF" id="PIRSF001434">
    <property type="entry name" value="CGS"/>
    <property type="match status" value="1"/>
</dbReference>
<comment type="pathway">
    <text evidence="5">Amino-acid biosynthesis; L-methionine biosynthesis via de novo pathway; L-homocysteine from L-cystathionine: step 1/1.</text>
</comment>
<dbReference type="Pfam" id="PF01053">
    <property type="entry name" value="Cys_Met_Meta_PP"/>
    <property type="match status" value="1"/>
</dbReference>
<dbReference type="Gene3D" id="3.40.640.10">
    <property type="entry name" value="Type I PLP-dependent aspartate aminotransferase-like (Major domain)"/>
    <property type="match status" value="1"/>
</dbReference>
<dbReference type="Proteomes" id="UP001431221">
    <property type="component" value="Unassembled WGS sequence"/>
</dbReference>
<comment type="catalytic activity">
    <reaction evidence="6">
        <text>L,L-cystathionine + H2O = L-homocysteine + pyruvate + NH4(+)</text>
        <dbReference type="Rhea" id="RHEA:13965"/>
        <dbReference type="ChEBI" id="CHEBI:15361"/>
        <dbReference type="ChEBI" id="CHEBI:15377"/>
        <dbReference type="ChEBI" id="CHEBI:28938"/>
        <dbReference type="ChEBI" id="CHEBI:58161"/>
        <dbReference type="ChEBI" id="CHEBI:58199"/>
    </reaction>
</comment>
<dbReference type="Gene3D" id="3.90.1150.10">
    <property type="entry name" value="Aspartate Aminotransferase, domain 1"/>
    <property type="match status" value="1"/>
</dbReference>
<dbReference type="EC" id="4.4.1.8" evidence="9"/>
<name>A0ABT0H2R1_9HYPH</name>
<protein>
    <submittedName>
        <fullName evidence="9">Cystathionine beta-lyase</fullName>
        <ecNumber evidence="9">4.4.1.8</ecNumber>
    </submittedName>
</protein>
<sequence length="392" mass="41908">MSSTDSKPQHKADTRLAHAGRDPSAFHGFVNPPVVHASTVLYPDTATMVTGGQTYSYARRGNPTTDSLEGALKDIEGAAGVKIANSGLNAIALAILSCVKSGDHILIADTAYGPTRHFADTVLPGMKVSVEYYDPQLGAGIKSLFRPETTAVFTEAPGSLTFEMQDVPTIAAAAHEIGATVLMDNTWASPLYCQPLTLGVDLSIQAGTKYIVGHSDATLGTIAASEKAWKGLDTLYGAMGCHVAPDDIFLGLRGLRTLSVRLERHQRNTRTVLDWLGNQAPVARIRYPGLETDPGHAIWKRDFSGASGLCAFDFAAGATQEQTFAFLDALTLFGLGYSWGGFESLAIPVRLKGMRSVADVDPQFQSVRLHIGLEDPEDLINDLDQALMKAFG</sequence>
<evidence type="ECO:0000256" key="8">
    <source>
        <dbReference type="RuleBase" id="RU362118"/>
    </source>
</evidence>
<dbReference type="InterPro" id="IPR006233">
    <property type="entry name" value="Cys_b_lyase_bac"/>
</dbReference>
<evidence type="ECO:0000256" key="7">
    <source>
        <dbReference type="ARBA" id="ARBA00047625"/>
    </source>
</evidence>
<evidence type="ECO:0000256" key="4">
    <source>
        <dbReference type="ARBA" id="ARBA00023239"/>
    </source>
</evidence>
<organism evidence="9 10">
    <name type="scientific">Roseibium sediminicola</name>
    <dbReference type="NCBI Taxonomy" id="2933272"/>
    <lineage>
        <taxon>Bacteria</taxon>
        <taxon>Pseudomonadati</taxon>
        <taxon>Pseudomonadota</taxon>
        <taxon>Alphaproteobacteria</taxon>
        <taxon>Hyphomicrobiales</taxon>
        <taxon>Stappiaceae</taxon>
        <taxon>Roseibium</taxon>
    </lineage>
</organism>
<comment type="similarity">
    <text evidence="2 8">Belongs to the trans-sulfuration enzymes family.</text>
</comment>
<dbReference type="NCBIfam" id="TIGR01324">
    <property type="entry name" value="cysta_beta_ly_B"/>
    <property type="match status" value="1"/>
</dbReference>
<dbReference type="SUPFAM" id="SSF53383">
    <property type="entry name" value="PLP-dependent transferases"/>
    <property type="match status" value="1"/>
</dbReference>
<evidence type="ECO:0000256" key="1">
    <source>
        <dbReference type="ARBA" id="ARBA00001933"/>
    </source>
</evidence>
<gene>
    <name evidence="9" type="primary">metC</name>
    <name evidence="9" type="ORF">M0H32_27455</name>
</gene>
<dbReference type="PANTHER" id="PTHR43500">
    <property type="entry name" value="CYSTATHIONINE BETA-LYASE-RELATED"/>
    <property type="match status" value="1"/>
</dbReference>
<keyword evidence="10" id="KW-1185">Reference proteome</keyword>
<dbReference type="InterPro" id="IPR054542">
    <property type="entry name" value="Cys_met_metab_PP"/>
</dbReference>
<evidence type="ECO:0000313" key="10">
    <source>
        <dbReference type="Proteomes" id="UP001431221"/>
    </source>
</evidence>
<keyword evidence="4 9" id="KW-0456">Lyase</keyword>
<accession>A0ABT0H2R1</accession>
<dbReference type="RefSeq" id="WP_248159800.1">
    <property type="nucleotide sequence ID" value="NZ_JALNMJ010000034.1"/>
</dbReference>
<keyword evidence="3 8" id="KW-0663">Pyridoxal phosphate</keyword>
<evidence type="ECO:0000256" key="2">
    <source>
        <dbReference type="ARBA" id="ARBA00009077"/>
    </source>
</evidence>
<dbReference type="GO" id="GO:0016829">
    <property type="term" value="F:lyase activity"/>
    <property type="evidence" value="ECO:0007669"/>
    <property type="project" value="UniProtKB-KW"/>
</dbReference>
<dbReference type="EMBL" id="JALNMJ010000034">
    <property type="protein sequence ID" value="MCK7615911.1"/>
    <property type="molecule type" value="Genomic_DNA"/>
</dbReference>
<dbReference type="InterPro" id="IPR015424">
    <property type="entry name" value="PyrdxlP-dep_Trfase"/>
</dbReference>
<dbReference type="InterPro" id="IPR015422">
    <property type="entry name" value="PyrdxlP-dep_Trfase_small"/>
</dbReference>
<evidence type="ECO:0000256" key="5">
    <source>
        <dbReference type="ARBA" id="ARBA00046315"/>
    </source>
</evidence>
<comment type="cofactor">
    <cofactor evidence="1 8">
        <name>pyridoxal 5'-phosphate</name>
        <dbReference type="ChEBI" id="CHEBI:597326"/>
    </cofactor>
</comment>
<dbReference type="PROSITE" id="PS00868">
    <property type="entry name" value="CYS_MET_METAB_PP"/>
    <property type="match status" value="1"/>
</dbReference>
<dbReference type="InterPro" id="IPR000277">
    <property type="entry name" value="Cys/Met-Metab_PyrdxlP-dep_enz"/>
</dbReference>
<evidence type="ECO:0000313" key="9">
    <source>
        <dbReference type="EMBL" id="MCK7615911.1"/>
    </source>
</evidence>
<dbReference type="PANTHER" id="PTHR43500:SF1">
    <property type="entry name" value="CYSTATHIONINE BETA-LYASE-RELATED"/>
    <property type="match status" value="1"/>
</dbReference>
<reference evidence="9" key="1">
    <citation type="submission" date="2022-04" db="EMBL/GenBank/DDBJ databases">
        <title>Roseibium sp. CAU 1639 isolated from mud.</title>
        <authorList>
            <person name="Kim W."/>
        </authorList>
    </citation>
    <scope>NUCLEOTIDE SEQUENCE</scope>
    <source>
        <strain evidence="9">CAU 1639</strain>
    </source>
</reference>